<dbReference type="PROSITE" id="PS51318">
    <property type="entry name" value="TAT"/>
    <property type="match status" value="1"/>
</dbReference>
<dbReference type="Gene3D" id="3.40.720.10">
    <property type="entry name" value="Alkaline Phosphatase, subunit A"/>
    <property type="match status" value="1"/>
</dbReference>
<feature type="domain" description="Sulfatase N-terminal" evidence="1">
    <location>
        <begin position="73"/>
        <end position="416"/>
    </location>
</feature>
<dbReference type="InterPro" id="IPR017850">
    <property type="entry name" value="Alkaline_phosphatase_core_sf"/>
</dbReference>
<dbReference type="Gene3D" id="3.30.1120.10">
    <property type="match status" value="1"/>
</dbReference>
<reference evidence="2 3" key="1">
    <citation type="submission" date="2018-06" db="EMBL/GenBank/DDBJ databases">
        <title>Comparative genomics of Bradyrhizobium nodulating Arachidis hypogaea.</title>
        <authorList>
            <person name="Li Y."/>
        </authorList>
    </citation>
    <scope>NUCLEOTIDE SEQUENCE [LARGE SCALE GENOMIC DNA]</scope>
    <source>
        <strain evidence="2 3">CCBAU 051107</strain>
    </source>
</reference>
<gene>
    <name evidence="2" type="ORF">WN72_28255</name>
</gene>
<protein>
    <submittedName>
        <fullName evidence="2">Arylsulfatase</fullName>
    </submittedName>
</protein>
<dbReference type="AlphaFoldDB" id="A0AAE7NPQ4"/>
<dbReference type="InterPro" id="IPR006311">
    <property type="entry name" value="TAT_signal"/>
</dbReference>
<organism evidence="2 3">
    <name type="scientific">Bradyrhizobium arachidis</name>
    <dbReference type="NCBI Taxonomy" id="858423"/>
    <lineage>
        <taxon>Bacteria</taxon>
        <taxon>Pseudomonadati</taxon>
        <taxon>Pseudomonadota</taxon>
        <taxon>Alphaproteobacteria</taxon>
        <taxon>Hyphomicrobiales</taxon>
        <taxon>Nitrobacteraceae</taxon>
        <taxon>Bradyrhizobium</taxon>
    </lineage>
</organism>
<evidence type="ECO:0000313" key="3">
    <source>
        <dbReference type="Proteomes" id="UP000594015"/>
    </source>
</evidence>
<name>A0AAE7NPQ4_9BRAD</name>
<dbReference type="Pfam" id="PF00884">
    <property type="entry name" value="Sulfatase"/>
    <property type="match status" value="1"/>
</dbReference>
<sequence length="577" mass="63719">MHHQEEDHIMSTDRILEKPEMSTGSVRGGLKRRDLLLSGSSLVAASALSAVGLTSPAQAQQPAPAPAAAGQRPNIVFIMGDDIGWFNIGAYHQGIMASRTPNLDKLAAEGMRFTDYYAEASCTAGRANFITGELPIRTGLTTVGQAGSPIGMPAQAPTIATALKSMGYATGQFGKNHLGDLNEFLPTMHGFDEFFGYLYHLDAMEDPAHRNYPQALLATVGPRNMVHSWATNVDDPTVQTRWGKIGKQRIEDSGPLYPKRMETVDDEILKITFDFIDKAKRDNKPFFVWLNPTRMHVVTHLSEKYENMRNSENGWSVSEGGFAQLDDIVGAVMKKLKDEGFDDNTIVAFTTDNGAENFTWPDGGQTPFAGGKGTAMEGGFRVPCMIRWPGKVPAGKVENGIMSGLDWFPTFLAAAGNPNIADELRKGKQFGDKTYKVYLDGYNQMDLITGKGPSARHSIFYFTEGTLSAVRIDDFKYRFTDQPSGWLGGTVKVDWPILTNIRLDPFERTNLPNGAQGSLAFYNWFAYEFWRFQFVQQEVGKLAQTAIEFPPMQKGASFNLEAVKEQIEKAMQSHAGK</sequence>
<dbReference type="CDD" id="cd16142">
    <property type="entry name" value="ARS_like"/>
    <property type="match status" value="1"/>
</dbReference>
<dbReference type="KEGG" id="barh:WN72_28255"/>
<dbReference type="PANTHER" id="PTHR43751:SF2">
    <property type="entry name" value="SULFATASE N-TERMINAL DOMAIN-CONTAINING PROTEIN"/>
    <property type="match status" value="1"/>
</dbReference>
<dbReference type="PANTHER" id="PTHR43751">
    <property type="entry name" value="SULFATASE"/>
    <property type="match status" value="1"/>
</dbReference>
<dbReference type="SUPFAM" id="SSF53649">
    <property type="entry name" value="Alkaline phosphatase-like"/>
    <property type="match status" value="1"/>
</dbReference>
<dbReference type="EMBL" id="CP030050">
    <property type="protein sequence ID" value="QOZ69779.1"/>
    <property type="molecule type" value="Genomic_DNA"/>
</dbReference>
<evidence type="ECO:0000313" key="2">
    <source>
        <dbReference type="EMBL" id="QOZ69779.1"/>
    </source>
</evidence>
<dbReference type="Proteomes" id="UP000594015">
    <property type="component" value="Chromosome"/>
</dbReference>
<dbReference type="InterPro" id="IPR052701">
    <property type="entry name" value="GAG_Ulvan_Degrading_Sulfatases"/>
</dbReference>
<accession>A0AAE7NPQ4</accession>
<proteinExistence type="predicted"/>
<dbReference type="InterPro" id="IPR000917">
    <property type="entry name" value="Sulfatase_N"/>
</dbReference>
<evidence type="ECO:0000259" key="1">
    <source>
        <dbReference type="Pfam" id="PF00884"/>
    </source>
</evidence>